<proteinExistence type="inferred from homology"/>
<dbReference type="Pfam" id="PF13715">
    <property type="entry name" value="CarbopepD_reg_2"/>
    <property type="match status" value="1"/>
</dbReference>
<keyword evidence="6 7" id="KW-0998">Cell outer membrane</keyword>
<keyword evidence="4 7" id="KW-0812">Transmembrane</keyword>
<evidence type="ECO:0000256" key="5">
    <source>
        <dbReference type="ARBA" id="ARBA00023136"/>
    </source>
</evidence>
<dbReference type="PROSITE" id="PS52016">
    <property type="entry name" value="TONB_DEPENDENT_REC_3"/>
    <property type="match status" value="1"/>
</dbReference>
<keyword evidence="3 7" id="KW-1134">Transmembrane beta strand</keyword>
<sequence>MKKCRFKLQKISTQSVLKLLLIMKIAFLFIVIPFLHVSAMGYGQDKFSLKLEQVDAAKVLLNIQQKSDYRFFFLQDDIKKLGKIDINVTDATVQEILQKVLGNVLAYKILNRNLVVISPNAATLVDKIEVHGKILDETGTPLIGVTVKVKGQSIGVVTKTDGSFSLAVDDKAVLEISFMGFEPLQLPVNGKSELGNIVLKASTEGLNEVVVVGYGTQRKVNLTGAIGTVKTGEIGNIPASNLSNLLAGRAAGVTVVGSTGLAGASSSIRMRGSFAEPLYVINGIIKGKADFDALDANEVESINFLKDAASASVYGSKAGNGVVLVVTKKGLVQKPSFDYKGSYSFSNPTKPVQSFSATEELTFLNNMAVTQGQPKPYGQEIFDYFKDKSYAVNDYIWQDPTVQQHNLSVRGGTEAISYYLSLGYHDEKGSYKNLDFDRYNFRSDITARISKRLQASVNLSGNQRNYHRWYWPYDGAEDFNVGDFYRATFNWTRLYPFYVDAQGNPSTNTNDLPVVPGAWHPVELMINSGGYRDIKKRTLDGIVRLDLDLADIVDGLSTSFQAHYNGYDQNMKSFVVHNKAYIFQSGSPTNKFVPGPIDPTKINLHNLSATYPNIQQDVQFYNAYQINLNLKYEKTFGKHAVSALAVYEQGKDNGTYLTGRADQLLTTEIDQIYNASADAARRWFTGNEAASARASVIGRANYAYNDKYIAEFSFRYDGNYKFAPGKRWGFFPSVSAAWRISEENFLKANTPWLSNLKLRSSYGTAGNDEDINALPIGAFQWSQTYAKSTGYVFGTSLNDGLAPGVMPNPNITWSTSKMFDIGLEYGFLDNRLTGEIDFFTRKQSDILASRLGSTPSTLGASLPAVNYAARSWKGFEISVGWSDQIGELKYSLYGNIGYAKDKWDIIDEAAALRDGTYKNNWRSKLGLPENRVYGLISKGILRSQADVDKLPSGFTQYGRAPKPGYLLFEDIRGANYSEGPDGKIDDNDMTYLSNNGSPRMNYGVGFRLEWKGIGLNAHFQGVGAYDRMISTRNGGGVFQVDRPYFELWANDYWTPENPNAKYPRVSGEFQVADVGGGASSFWLRNGAYLRLKNLDLTYTLPKKWLSRIGVNSVQLFTNATNLFYISAMKEHDPEQLTLDSYPLMKTFTGGAYINF</sequence>
<dbReference type="InterPro" id="IPR037066">
    <property type="entry name" value="Plug_dom_sf"/>
</dbReference>
<dbReference type="InterPro" id="IPR039426">
    <property type="entry name" value="TonB-dep_rcpt-like"/>
</dbReference>
<evidence type="ECO:0000256" key="1">
    <source>
        <dbReference type="ARBA" id="ARBA00004571"/>
    </source>
</evidence>
<evidence type="ECO:0000313" key="10">
    <source>
        <dbReference type="EMBL" id="SIO05474.1"/>
    </source>
</evidence>
<name>A0A1N6GDB2_9BACT</name>
<dbReference type="Gene3D" id="2.40.170.20">
    <property type="entry name" value="TonB-dependent receptor, beta-barrel domain"/>
    <property type="match status" value="1"/>
</dbReference>
<evidence type="ECO:0000256" key="4">
    <source>
        <dbReference type="ARBA" id="ARBA00022692"/>
    </source>
</evidence>
<dbReference type="Pfam" id="PF07715">
    <property type="entry name" value="Plug"/>
    <property type="match status" value="1"/>
</dbReference>
<dbReference type="Gene3D" id="2.60.40.1120">
    <property type="entry name" value="Carboxypeptidase-like, regulatory domain"/>
    <property type="match status" value="1"/>
</dbReference>
<evidence type="ECO:0000259" key="9">
    <source>
        <dbReference type="Pfam" id="PF07715"/>
    </source>
</evidence>
<dbReference type="SUPFAM" id="SSF56935">
    <property type="entry name" value="Porins"/>
    <property type="match status" value="1"/>
</dbReference>
<dbReference type="Gene3D" id="2.170.130.10">
    <property type="entry name" value="TonB-dependent receptor, plug domain"/>
    <property type="match status" value="1"/>
</dbReference>
<evidence type="ECO:0000256" key="7">
    <source>
        <dbReference type="PROSITE-ProRule" id="PRU01360"/>
    </source>
</evidence>
<accession>A0A1N6GDB2</accession>
<comment type="similarity">
    <text evidence="7">Belongs to the TonB-dependent receptor family.</text>
</comment>
<dbReference type="InterPro" id="IPR023997">
    <property type="entry name" value="TonB-dep_OMP_SusC/RagA_CS"/>
</dbReference>
<dbReference type="NCBIfam" id="TIGR04056">
    <property type="entry name" value="OMP_RagA_SusC"/>
    <property type="match status" value="1"/>
</dbReference>
<organism evidence="10 11">
    <name type="scientific">Chitinophaga niabensis</name>
    <dbReference type="NCBI Taxonomy" id="536979"/>
    <lineage>
        <taxon>Bacteria</taxon>
        <taxon>Pseudomonadati</taxon>
        <taxon>Bacteroidota</taxon>
        <taxon>Chitinophagia</taxon>
        <taxon>Chitinophagales</taxon>
        <taxon>Chitinophagaceae</taxon>
        <taxon>Chitinophaga</taxon>
    </lineage>
</organism>
<dbReference type="Proteomes" id="UP000185003">
    <property type="component" value="Unassembled WGS sequence"/>
</dbReference>
<keyword evidence="5 7" id="KW-0472">Membrane</keyword>
<dbReference type="SUPFAM" id="SSF49464">
    <property type="entry name" value="Carboxypeptidase regulatory domain-like"/>
    <property type="match status" value="1"/>
</dbReference>
<evidence type="ECO:0000256" key="6">
    <source>
        <dbReference type="ARBA" id="ARBA00023237"/>
    </source>
</evidence>
<evidence type="ECO:0000256" key="8">
    <source>
        <dbReference type="SAM" id="Phobius"/>
    </source>
</evidence>
<keyword evidence="11" id="KW-1185">Reference proteome</keyword>
<reference evidence="10 11" key="1">
    <citation type="submission" date="2016-11" db="EMBL/GenBank/DDBJ databases">
        <authorList>
            <person name="Jaros S."/>
            <person name="Januszkiewicz K."/>
            <person name="Wedrychowicz H."/>
        </authorList>
    </citation>
    <scope>NUCLEOTIDE SEQUENCE [LARGE SCALE GENOMIC DNA]</scope>
    <source>
        <strain evidence="10 11">DSM 24787</strain>
    </source>
</reference>
<evidence type="ECO:0000256" key="2">
    <source>
        <dbReference type="ARBA" id="ARBA00022448"/>
    </source>
</evidence>
<evidence type="ECO:0000256" key="3">
    <source>
        <dbReference type="ARBA" id="ARBA00022452"/>
    </source>
</evidence>
<dbReference type="AlphaFoldDB" id="A0A1N6GDB2"/>
<dbReference type="EMBL" id="FSRA01000001">
    <property type="protein sequence ID" value="SIO05474.1"/>
    <property type="molecule type" value="Genomic_DNA"/>
</dbReference>
<dbReference type="InterPro" id="IPR012910">
    <property type="entry name" value="Plug_dom"/>
</dbReference>
<keyword evidence="8" id="KW-1133">Transmembrane helix</keyword>
<protein>
    <submittedName>
        <fullName evidence="10">TonB-linked outer membrane protein, SusC/RagA family</fullName>
    </submittedName>
</protein>
<dbReference type="InterPro" id="IPR036942">
    <property type="entry name" value="Beta-barrel_TonB_sf"/>
</dbReference>
<keyword evidence="2 7" id="KW-0813">Transport</keyword>
<dbReference type="InterPro" id="IPR008969">
    <property type="entry name" value="CarboxyPept-like_regulatory"/>
</dbReference>
<dbReference type="InterPro" id="IPR023996">
    <property type="entry name" value="TonB-dep_OMP_SusC/RagA"/>
</dbReference>
<dbReference type="STRING" id="536979.SAMN04488055_2710"/>
<feature type="transmembrane region" description="Helical" evidence="8">
    <location>
        <begin position="21"/>
        <end position="43"/>
    </location>
</feature>
<dbReference type="GO" id="GO:0009279">
    <property type="term" value="C:cell outer membrane"/>
    <property type="evidence" value="ECO:0007669"/>
    <property type="project" value="UniProtKB-SubCell"/>
</dbReference>
<gene>
    <name evidence="10" type="ORF">SAMN04488055_2710</name>
</gene>
<evidence type="ECO:0000313" key="11">
    <source>
        <dbReference type="Proteomes" id="UP000185003"/>
    </source>
</evidence>
<comment type="subcellular location">
    <subcellularLocation>
        <location evidence="1 7">Cell outer membrane</location>
        <topology evidence="1 7">Multi-pass membrane protein</topology>
    </subcellularLocation>
</comment>
<feature type="domain" description="TonB-dependent receptor plug" evidence="9">
    <location>
        <begin position="220"/>
        <end position="322"/>
    </location>
</feature>
<dbReference type="NCBIfam" id="TIGR04057">
    <property type="entry name" value="SusC_RagA_signa"/>
    <property type="match status" value="1"/>
</dbReference>